<dbReference type="SUPFAM" id="SSF51556">
    <property type="entry name" value="Metallo-dependent hydrolases"/>
    <property type="match status" value="1"/>
</dbReference>
<evidence type="ECO:0000313" key="3">
    <source>
        <dbReference type="EMBL" id="SVA17831.1"/>
    </source>
</evidence>
<dbReference type="AlphaFoldDB" id="A0A381TQQ5"/>
<dbReference type="InterPro" id="IPR006680">
    <property type="entry name" value="Amidohydro-rel"/>
</dbReference>
<sequence length="350" mass="40061">MILNYLCILKNLFKKKMAEINIGSEEWLNLVKEEIVEPDRPIIDPHHHLWNDRGSTYLVEDLKSDTGSGHNIVKTVFMECGWAYKQDGPKHLKVVGETEAVVEQVKESKKTGGAFIAGIVSRADLTLGEEVIEVLEAHQNASDGLFRGIRHAGARAEYPEVLSIPGRAPEGLFQDTNFLAGLRVLGKNDFTYDTWHYHYQNSEFAEMVRKVPDTQIILDHFGTPLGVGPYADKREEIFIQWKEDIKEISKSENVYIKIGGMAMPDNGFGWNTREKPANSDEFVEAQRRYYLHAIECFGPERCMMESNFPVDRMSLSYHVLYNGLKKIVSDFSEDEKHQMFYGTTEKVYRV</sequence>
<dbReference type="Pfam" id="PF04909">
    <property type="entry name" value="Amidohydro_2"/>
    <property type="match status" value="1"/>
</dbReference>
<feature type="domain" description="Amidohydrolase-related" evidence="2">
    <location>
        <begin position="43"/>
        <end position="349"/>
    </location>
</feature>
<dbReference type="PANTHER" id="PTHR43569">
    <property type="entry name" value="AMIDOHYDROLASE"/>
    <property type="match status" value="1"/>
</dbReference>
<accession>A0A381TQQ5</accession>
<organism evidence="3">
    <name type="scientific">marine metagenome</name>
    <dbReference type="NCBI Taxonomy" id="408172"/>
    <lineage>
        <taxon>unclassified sequences</taxon>
        <taxon>metagenomes</taxon>
        <taxon>ecological metagenomes</taxon>
    </lineage>
</organism>
<evidence type="ECO:0000256" key="1">
    <source>
        <dbReference type="ARBA" id="ARBA00038310"/>
    </source>
</evidence>
<reference evidence="3" key="1">
    <citation type="submission" date="2018-05" db="EMBL/GenBank/DDBJ databases">
        <authorList>
            <person name="Lanie J.A."/>
            <person name="Ng W.-L."/>
            <person name="Kazmierczak K.M."/>
            <person name="Andrzejewski T.M."/>
            <person name="Davidsen T.M."/>
            <person name="Wayne K.J."/>
            <person name="Tettelin H."/>
            <person name="Glass J.I."/>
            <person name="Rusch D."/>
            <person name="Podicherti R."/>
            <person name="Tsui H.-C.T."/>
            <person name="Winkler M.E."/>
        </authorList>
    </citation>
    <scope>NUCLEOTIDE SEQUENCE</scope>
</reference>
<dbReference type="EMBL" id="UINC01004922">
    <property type="protein sequence ID" value="SVA17831.1"/>
    <property type="molecule type" value="Genomic_DNA"/>
</dbReference>
<proteinExistence type="inferred from homology"/>
<dbReference type="PANTHER" id="PTHR43569:SF1">
    <property type="entry name" value="BLL3371 PROTEIN"/>
    <property type="match status" value="1"/>
</dbReference>
<protein>
    <recommendedName>
        <fullName evidence="2">Amidohydrolase-related domain-containing protein</fullName>
    </recommendedName>
</protein>
<name>A0A381TQQ5_9ZZZZ</name>
<dbReference type="Gene3D" id="3.20.20.140">
    <property type="entry name" value="Metal-dependent hydrolases"/>
    <property type="match status" value="1"/>
</dbReference>
<dbReference type="GO" id="GO:0016787">
    <property type="term" value="F:hydrolase activity"/>
    <property type="evidence" value="ECO:0007669"/>
    <property type="project" value="InterPro"/>
</dbReference>
<dbReference type="InterPro" id="IPR052350">
    <property type="entry name" value="Metallo-dep_Lactonases"/>
</dbReference>
<comment type="similarity">
    <text evidence="1">Belongs to the metallo-dependent hydrolases superfamily.</text>
</comment>
<evidence type="ECO:0000259" key="2">
    <source>
        <dbReference type="Pfam" id="PF04909"/>
    </source>
</evidence>
<dbReference type="InterPro" id="IPR032466">
    <property type="entry name" value="Metal_Hydrolase"/>
</dbReference>
<gene>
    <name evidence="3" type="ORF">METZ01_LOCUS70685</name>
</gene>